<name>A0ACC0CDV1_CATRO</name>
<dbReference type="Proteomes" id="UP001060085">
    <property type="component" value="Linkage Group LG01"/>
</dbReference>
<proteinExistence type="predicted"/>
<comment type="caution">
    <text evidence="1">The sequence shown here is derived from an EMBL/GenBank/DDBJ whole genome shotgun (WGS) entry which is preliminary data.</text>
</comment>
<protein>
    <submittedName>
        <fullName evidence="1">Uncharacterized protein</fullName>
    </submittedName>
</protein>
<dbReference type="EMBL" id="CM044701">
    <property type="protein sequence ID" value="KAI5683064.1"/>
    <property type="molecule type" value="Genomic_DNA"/>
</dbReference>
<sequence length="529" mass="58763">MQQDQEIPMEIGGVCNDGRILSIKKSEPILIQPKIEPPAAAERFYFLSNLDQNLAIMVKTVYCFKGGKSSEKDAADVIKRGLGRILVNYYPLAGELGVSSCDGKLVVECSNVGVPFVEAFCDDFEMDVVVGDISFPDPAILGQLVHTVSQATNILEMPLLSVTKFKCGGFTVGVALNHCMADGITAMEFINSWAETTRGMALKMGAPFLDRSILASRQPPKYHFPHNEFKEIEDISNMKLLYQKEQIVYKSFKFDLKKVNRLKKQATEDGSIKNCTTFMVLTAHIWRARSKALKMKHNQETKLLFAVDGRSKFNPPLPKGYFGNGIYLTCCLCTAGELIEKPLSFAIQNVQNAIKMLTEEYIRSGIDYFEETRARPSLTATLTVTTWTKLAFNTTDFGWGEPTQTGCVTLPEKEMALFLSSGKEKETTVILGLPITAMKTLQMVLPQKVKTKFGPVDIEHETARIQLLSRAFDSCPIGIENRRAPFASAKLAATVASNLYDTNRELSEPGKIKTSCSKNLINETVQHID</sequence>
<keyword evidence="2" id="KW-1185">Reference proteome</keyword>
<reference evidence="2" key="1">
    <citation type="journal article" date="2023" name="Nat. Plants">
        <title>Single-cell RNA sequencing provides a high-resolution roadmap for understanding the multicellular compartmentation of specialized metabolism.</title>
        <authorList>
            <person name="Sun S."/>
            <person name="Shen X."/>
            <person name="Li Y."/>
            <person name="Li Y."/>
            <person name="Wang S."/>
            <person name="Li R."/>
            <person name="Zhang H."/>
            <person name="Shen G."/>
            <person name="Guo B."/>
            <person name="Wei J."/>
            <person name="Xu J."/>
            <person name="St-Pierre B."/>
            <person name="Chen S."/>
            <person name="Sun C."/>
        </authorList>
    </citation>
    <scope>NUCLEOTIDE SEQUENCE [LARGE SCALE GENOMIC DNA]</scope>
</reference>
<organism evidence="1 2">
    <name type="scientific">Catharanthus roseus</name>
    <name type="common">Madagascar periwinkle</name>
    <name type="synonym">Vinca rosea</name>
    <dbReference type="NCBI Taxonomy" id="4058"/>
    <lineage>
        <taxon>Eukaryota</taxon>
        <taxon>Viridiplantae</taxon>
        <taxon>Streptophyta</taxon>
        <taxon>Embryophyta</taxon>
        <taxon>Tracheophyta</taxon>
        <taxon>Spermatophyta</taxon>
        <taxon>Magnoliopsida</taxon>
        <taxon>eudicotyledons</taxon>
        <taxon>Gunneridae</taxon>
        <taxon>Pentapetalae</taxon>
        <taxon>asterids</taxon>
        <taxon>lamiids</taxon>
        <taxon>Gentianales</taxon>
        <taxon>Apocynaceae</taxon>
        <taxon>Rauvolfioideae</taxon>
        <taxon>Vinceae</taxon>
        <taxon>Catharanthinae</taxon>
        <taxon>Catharanthus</taxon>
    </lineage>
</organism>
<gene>
    <name evidence="1" type="ORF">M9H77_04292</name>
</gene>
<evidence type="ECO:0000313" key="2">
    <source>
        <dbReference type="Proteomes" id="UP001060085"/>
    </source>
</evidence>
<accession>A0ACC0CDV1</accession>
<evidence type="ECO:0000313" key="1">
    <source>
        <dbReference type="EMBL" id="KAI5683064.1"/>
    </source>
</evidence>